<proteinExistence type="inferred from homology"/>
<feature type="domain" description="Aminoglycoside phosphotransferase" evidence="2">
    <location>
        <begin position="32"/>
        <end position="274"/>
    </location>
</feature>
<dbReference type="EMBL" id="BSNI01000002">
    <property type="protein sequence ID" value="GLQ18235.1"/>
    <property type="molecule type" value="Genomic_DNA"/>
</dbReference>
<dbReference type="PANTHER" id="PTHR21064:SF6">
    <property type="entry name" value="AMINOGLYCOSIDE PHOSPHOTRANSFERASE DOMAIN-CONTAINING PROTEIN"/>
    <property type="match status" value="1"/>
</dbReference>
<organism evidence="3 4">
    <name type="scientific">Maritalea porphyrae</name>
    <dbReference type="NCBI Taxonomy" id="880732"/>
    <lineage>
        <taxon>Bacteria</taxon>
        <taxon>Pseudomonadati</taxon>
        <taxon>Pseudomonadota</taxon>
        <taxon>Alphaproteobacteria</taxon>
        <taxon>Hyphomicrobiales</taxon>
        <taxon>Devosiaceae</taxon>
        <taxon>Maritalea</taxon>
    </lineage>
</organism>
<dbReference type="InterPro" id="IPR002575">
    <property type="entry name" value="Aminoglycoside_PTrfase"/>
</dbReference>
<dbReference type="PANTHER" id="PTHR21064">
    <property type="entry name" value="AMINOGLYCOSIDE PHOSPHOTRANSFERASE DOMAIN-CONTAINING PROTEIN-RELATED"/>
    <property type="match status" value="1"/>
</dbReference>
<dbReference type="Gene3D" id="1.10.510.10">
    <property type="entry name" value="Transferase(Phosphotransferase) domain 1"/>
    <property type="match status" value="1"/>
</dbReference>
<dbReference type="InterPro" id="IPR050249">
    <property type="entry name" value="Pseudomonas-type_ThrB"/>
</dbReference>
<comment type="caution">
    <text evidence="3">The sequence shown here is derived from an EMBL/GenBank/DDBJ whole genome shotgun (WGS) entry which is preliminary data.</text>
</comment>
<sequence length="329" mass="37327">MSLIENTGIERDKLMAALPLWAGLAGARVQLINHTENATFRLDLPSGAKRILRVHRPGYNTTNAVLSELAWAKALRADAKVQTPVAIAGVNGELVQSASVGASDVPQMMVLFEFEEGREPKETEDLAPWFVELGRLAATAHKHVQNWQLPENFERLRWTEETILNPDGLWGDWRKAPGMTSDLRTTFDRLDELLRERLNAYGQSQDRYGLVHADMRLANLLIDKDQIKLIDFDDCGFCWYLYDFAAAISFIEDSPTIPQLKMAWLKGYREIRELPPEDESEIDTFVMLRRMALTAWIGSHAETPFAQSLAHEFVPRGAVLAEKYIKRFG</sequence>
<reference evidence="3" key="1">
    <citation type="journal article" date="2014" name="Int. J. Syst. Evol. Microbiol.">
        <title>Complete genome of a new Firmicutes species belonging to the dominant human colonic microbiota ('Ruminococcus bicirculans') reveals two chromosomes and a selective capacity to utilize plant glucans.</title>
        <authorList>
            <consortium name="NISC Comparative Sequencing Program"/>
            <person name="Wegmann U."/>
            <person name="Louis P."/>
            <person name="Goesmann A."/>
            <person name="Henrissat B."/>
            <person name="Duncan S.H."/>
            <person name="Flint H.J."/>
        </authorList>
    </citation>
    <scope>NUCLEOTIDE SEQUENCE</scope>
    <source>
        <strain evidence="3">NBRC 107169</strain>
    </source>
</reference>
<keyword evidence="4" id="KW-1185">Reference proteome</keyword>
<evidence type="ECO:0000313" key="4">
    <source>
        <dbReference type="Proteomes" id="UP001161405"/>
    </source>
</evidence>
<reference evidence="3" key="2">
    <citation type="submission" date="2023-01" db="EMBL/GenBank/DDBJ databases">
        <title>Draft genome sequence of Maritalea porphyrae strain NBRC 107169.</title>
        <authorList>
            <person name="Sun Q."/>
            <person name="Mori K."/>
        </authorList>
    </citation>
    <scope>NUCLEOTIDE SEQUENCE</scope>
    <source>
        <strain evidence="3">NBRC 107169</strain>
    </source>
</reference>
<dbReference type="Gene3D" id="1.20.1270.170">
    <property type="match status" value="1"/>
</dbReference>
<dbReference type="SUPFAM" id="SSF56112">
    <property type="entry name" value="Protein kinase-like (PK-like)"/>
    <property type="match status" value="1"/>
</dbReference>
<protein>
    <submittedName>
        <fullName evidence="3">Aminoglycoside phosphotransferase</fullName>
    </submittedName>
</protein>
<accession>A0ABQ5UU36</accession>
<evidence type="ECO:0000259" key="2">
    <source>
        <dbReference type="Pfam" id="PF01636"/>
    </source>
</evidence>
<dbReference type="Pfam" id="PF01636">
    <property type="entry name" value="APH"/>
    <property type="match status" value="1"/>
</dbReference>
<dbReference type="InterPro" id="IPR011009">
    <property type="entry name" value="Kinase-like_dom_sf"/>
</dbReference>
<dbReference type="Gene3D" id="3.30.200.70">
    <property type="match status" value="1"/>
</dbReference>
<name>A0ABQ5UU36_9HYPH</name>
<evidence type="ECO:0000256" key="1">
    <source>
        <dbReference type="ARBA" id="ARBA00038240"/>
    </source>
</evidence>
<dbReference type="Proteomes" id="UP001161405">
    <property type="component" value="Unassembled WGS sequence"/>
</dbReference>
<comment type="similarity">
    <text evidence="1">Belongs to the pseudomonas-type ThrB family.</text>
</comment>
<evidence type="ECO:0000313" key="3">
    <source>
        <dbReference type="EMBL" id="GLQ18235.1"/>
    </source>
</evidence>
<dbReference type="RefSeq" id="WP_284365018.1">
    <property type="nucleotide sequence ID" value="NZ_BSNI01000002.1"/>
</dbReference>
<gene>
    <name evidence="3" type="ORF">GCM10007879_24840</name>
</gene>